<evidence type="ECO:0000256" key="7">
    <source>
        <dbReference type="SAM" id="MobiDB-lite"/>
    </source>
</evidence>
<feature type="transmembrane region" description="Helical" evidence="8">
    <location>
        <begin position="223"/>
        <end position="245"/>
    </location>
</feature>
<feature type="transmembrane region" description="Helical" evidence="8">
    <location>
        <begin position="397"/>
        <end position="422"/>
    </location>
</feature>
<dbReference type="InterPro" id="IPR036259">
    <property type="entry name" value="MFS_trans_sf"/>
</dbReference>
<feature type="transmembrane region" description="Helical" evidence="8">
    <location>
        <begin position="190"/>
        <end position="211"/>
    </location>
</feature>
<gene>
    <name evidence="10" type="ORF">JMJ35_002178</name>
</gene>
<feature type="compositionally biased region" description="Polar residues" evidence="7">
    <location>
        <begin position="20"/>
        <end position="32"/>
    </location>
</feature>
<evidence type="ECO:0000256" key="1">
    <source>
        <dbReference type="ARBA" id="ARBA00004127"/>
    </source>
</evidence>
<feature type="transmembrane region" description="Helical" evidence="8">
    <location>
        <begin position="65"/>
        <end position="82"/>
    </location>
</feature>
<dbReference type="Proteomes" id="UP001166286">
    <property type="component" value="Unassembled WGS sequence"/>
</dbReference>
<comment type="similarity">
    <text evidence="2">Belongs to the major facilitator superfamily.</text>
</comment>
<keyword evidence="6 8" id="KW-0472">Membrane</keyword>
<dbReference type="SUPFAM" id="SSF103473">
    <property type="entry name" value="MFS general substrate transporter"/>
    <property type="match status" value="1"/>
</dbReference>
<feature type="transmembrane region" description="Helical" evidence="8">
    <location>
        <begin position="363"/>
        <end position="385"/>
    </location>
</feature>
<dbReference type="PROSITE" id="PS50850">
    <property type="entry name" value="MFS"/>
    <property type="match status" value="1"/>
</dbReference>
<dbReference type="FunFam" id="1.20.1250.20:FF:000308">
    <property type="entry name" value="MFS efflux transporter"/>
    <property type="match status" value="1"/>
</dbReference>
<comment type="caution">
    <text evidence="10">The sequence shown here is derived from an EMBL/GenBank/DDBJ whole genome shotgun (WGS) entry which is preliminary data.</text>
</comment>
<evidence type="ECO:0000259" key="9">
    <source>
        <dbReference type="PROSITE" id="PS50850"/>
    </source>
</evidence>
<keyword evidence="3" id="KW-0813">Transport</keyword>
<keyword evidence="11" id="KW-1185">Reference proteome</keyword>
<feature type="region of interest" description="Disordered" evidence="7">
    <location>
        <begin position="15"/>
        <end position="47"/>
    </location>
</feature>
<keyword evidence="4 8" id="KW-0812">Transmembrane</keyword>
<dbReference type="EMBL" id="JAFEKC020000004">
    <property type="protein sequence ID" value="KAK0514799.1"/>
    <property type="molecule type" value="Genomic_DNA"/>
</dbReference>
<feature type="transmembrane region" description="Helical" evidence="8">
    <location>
        <begin position="156"/>
        <end position="178"/>
    </location>
</feature>
<reference evidence="10" key="1">
    <citation type="submission" date="2023-03" db="EMBL/GenBank/DDBJ databases">
        <title>Complete genome of Cladonia borealis.</title>
        <authorList>
            <person name="Park H."/>
        </authorList>
    </citation>
    <scope>NUCLEOTIDE SEQUENCE</scope>
    <source>
        <strain evidence="10">ANT050790</strain>
    </source>
</reference>
<feature type="domain" description="Major facilitator superfamily (MFS) profile" evidence="9">
    <location>
        <begin position="69"/>
        <end position="453"/>
    </location>
</feature>
<feature type="transmembrane region" description="Helical" evidence="8">
    <location>
        <begin position="272"/>
        <end position="295"/>
    </location>
</feature>
<feature type="transmembrane region" description="Helical" evidence="8">
    <location>
        <begin position="134"/>
        <end position="150"/>
    </location>
</feature>
<proteinExistence type="inferred from homology"/>
<dbReference type="InterPro" id="IPR011701">
    <property type="entry name" value="MFS"/>
</dbReference>
<protein>
    <recommendedName>
        <fullName evidence="9">Major facilitator superfamily (MFS) profile domain-containing protein</fullName>
    </recommendedName>
</protein>
<feature type="transmembrane region" description="Helical" evidence="8">
    <location>
        <begin position="307"/>
        <end position="326"/>
    </location>
</feature>
<dbReference type="GO" id="GO:0016020">
    <property type="term" value="C:membrane"/>
    <property type="evidence" value="ECO:0007669"/>
    <property type="project" value="TreeGrafter"/>
</dbReference>
<dbReference type="AlphaFoldDB" id="A0AA39V6R3"/>
<keyword evidence="5 8" id="KW-1133">Transmembrane helix</keyword>
<evidence type="ECO:0000256" key="6">
    <source>
        <dbReference type="ARBA" id="ARBA00023136"/>
    </source>
</evidence>
<dbReference type="FunFam" id="1.20.1250.20:FF:000286">
    <property type="entry name" value="MFS efflux transporter"/>
    <property type="match status" value="1"/>
</dbReference>
<feature type="transmembrane region" description="Helical" evidence="8">
    <location>
        <begin position="428"/>
        <end position="446"/>
    </location>
</feature>
<organism evidence="10 11">
    <name type="scientific">Cladonia borealis</name>
    <dbReference type="NCBI Taxonomy" id="184061"/>
    <lineage>
        <taxon>Eukaryota</taxon>
        <taxon>Fungi</taxon>
        <taxon>Dikarya</taxon>
        <taxon>Ascomycota</taxon>
        <taxon>Pezizomycotina</taxon>
        <taxon>Lecanoromycetes</taxon>
        <taxon>OSLEUM clade</taxon>
        <taxon>Lecanoromycetidae</taxon>
        <taxon>Lecanorales</taxon>
        <taxon>Lecanorineae</taxon>
        <taxon>Cladoniaceae</taxon>
        <taxon>Cladonia</taxon>
    </lineage>
</organism>
<name>A0AA39V6R3_9LECA</name>
<dbReference type="Gene3D" id="1.20.1250.20">
    <property type="entry name" value="MFS general substrate transporter like domains"/>
    <property type="match status" value="2"/>
</dbReference>
<feature type="transmembrane region" description="Helical" evidence="8">
    <location>
        <begin position="102"/>
        <end position="122"/>
    </location>
</feature>
<evidence type="ECO:0000313" key="10">
    <source>
        <dbReference type="EMBL" id="KAK0514799.1"/>
    </source>
</evidence>
<comment type="subcellular location">
    <subcellularLocation>
        <location evidence="1">Endomembrane system</location>
        <topology evidence="1">Multi-pass membrane protein</topology>
    </subcellularLocation>
</comment>
<evidence type="ECO:0000256" key="4">
    <source>
        <dbReference type="ARBA" id="ARBA00022692"/>
    </source>
</evidence>
<evidence type="ECO:0000256" key="2">
    <source>
        <dbReference type="ARBA" id="ARBA00008335"/>
    </source>
</evidence>
<evidence type="ECO:0000256" key="3">
    <source>
        <dbReference type="ARBA" id="ARBA00022448"/>
    </source>
</evidence>
<dbReference type="GO" id="GO:0012505">
    <property type="term" value="C:endomembrane system"/>
    <property type="evidence" value="ECO:0007669"/>
    <property type="project" value="UniProtKB-SubCell"/>
</dbReference>
<dbReference type="InterPro" id="IPR020846">
    <property type="entry name" value="MFS_dom"/>
</dbReference>
<evidence type="ECO:0000256" key="8">
    <source>
        <dbReference type="SAM" id="Phobius"/>
    </source>
</evidence>
<feature type="transmembrane region" description="Helical" evidence="8">
    <location>
        <begin position="338"/>
        <end position="357"/>
    </location>
</feature>
<accession>A0AA39V6R3</accession>
<dbReference type="Pfam" id="PF07690">
    <property type="entry name" value="MFS_1"/>
    <property type="match status" value="1"/>
</dbReference>
<dbReference type="PANTHER" id="PTHR23514:SF3">
    <property type="entry name" value="BYPASS OF STOP CODON PROTEIN 6"/>
    <property type="match status" value="1"/>
</dbReference>
<evidence type="ECO:0000256" key="5">
    <source>
        <dbReference type="ARBA" id="ARBA00022989"/>
    </source>
</evidence>
<dbReference type="InterPro" id="IPR051788">
    <property type="entry name" value="MFS_Transporter"/>
</dbReference>
<sequence>MVNILPKFLQSAATPPKIQSLPSEARANSSSPEHILSDLTKSNPDSEPGISDVVISRDKWNHPRVNTWRLAAIFFAFFNFGLNDASYGALLPYIEADYHTSYLVTSLVFLSPFSGYAIAALFSDSLHRLFGRRGIAFFGPTCKITAYIVISTHPPYPAVVAVFSLAGMGNGLLDAAWNAWIGTMDQQNQLLGLLHGCYGLGATISPLVGTAMVTKGQLGWWTFYYIMAGLVTVEVVVGTAAFWTATGTEYRDANSLGGEGKGMTKLALKQKVTLICSAFFLIYVGTEVSLGGWIVTFMMRIRHGQPFASGMTATGFWLGLTIGRVSLGFVTPRIGERLAVSIYLVVAMVCELIFWLVPQFMVSAVAVALIGVSIGPLFPAGIVAATKLLPQEMHVAAVGFSAAIGGGGAAVMPFAVGAIVQARGVQTLQPLILGFLVLLLAIWLMLPRIPRHEHQS</sequence>
<evidence type="ECO:0000313" key="11">
    <source>
        <dbReference type="Proteomes" id="UP001166286"/>
    </source>
</evidence>
<dbReference type="PANTHER" id="PTHR23514">
    <property type="entry name" value="BYPASS OF STOP CODON PROTEIN 6"/>
    <property type="match status" value="1"/>
</dbReference>
<dbReference type="GO" id="GO:0022857">
    <property type="term" value="F:transmembrane transporter activity"/>
    <property type="evidence" value="ECO:0007669"/>
    <property type="project" value="InterPro"/>
</dbReference>